<proteinExistence type="predicted"/>
<evidence type="ECO:0000313" key="4">
    <source>
        <dbReference type="Proteomes" id="UP000030693"/>
    </source>
</evidence>
<dbReference type="InterPro" id="IPR052809">
    <property type="entry name" value="Actin_polarity_regulatory"/>
</dbReference>
<dbReference type="Pfam" id="PF08616">
    <property type="entry name" value="SPA"/>
    <property type="match status" value="1"/>
</dbReference>
<dbReference type="InterPro" id="IPR012860">
    <property type="entry name" value="Afi1_N"/>
</dbReference>
<dbReference type="Pfam" id="PF07792">
    <property type="entry name" value="Afi1"/>
    <property type="match status" value="1"/>
</dbReference>
<dbReference type="OrthoDB" id="66409at2759"/>
<accession>A0A058ZHP3</accession>
<dbReference type="EMBL" id="KB932201">
    <property type="protein sequence ID" value="KCV73453.1"/>
    <property type="molecule type" value="Genomic_DNA"/>
</dbReference>
<dbReference type="PANTHER" id="PTHR28245">
    <property type="entry name" value="ARF3-INTERACTING PROTEIN 1"/>
    <property type="match status" value="1"/>
</dbReference>
<protein>
    <recommendedName>
        <fullName evidence="2">Arf3-interacting protein 1 N-terminal domain-containing protein</fullName>
    </recommendedName>
</protein>
<keyword evidence="4" id="KW-1185">Reference proteome</keyword>
<dbReference type="OMA" id="EYTQHIV"/>
<dbReference type="PANTHER" id="PTHR28245:SF1">
    <property type="entry name" value="ARF3-INTERACTING PROTEIN 1"/>
    <property type="match status" value="1"/>
</dbReference>
<gene>
    <name evidence="3" type="ORF">H696_00987</name>
</gene>
<dbReference type="eggNOG" id="ENOG502QQUZ">
    <property type="taxonomic scope" value="Eukaryota"/>
</dbReference>
<feature type="compositionally biased region" description="Polar residues" evidence="1">
    <location>
        <begin position="84"/>
        <end position="98"/>
    </location>
</feature>
<dbReference type="STRING" id="691883.A0A058ZHP3"/>
<evidence type="ECO:0000313" key="3">
    <source>
        <dbReference type="EMBL" id="KCV73453.1"/>
    </source>
</evidence>
<reference evidence="3" key="1">
    <citation type="submission" date="2013-04" db="EMBL/GenBank/DDBJ databases">
        <title>The Genome Sequence of Fonticula alba ATCC 38817.</title>
        <authorList>
            <consortium name="The Broad Institute Genomics Platform"/>
            <person name="Russ C."/>
            <person name="Cuomo C."/>
            <person name="Burger G."/>
            <person name="Gray M.W."/>
            <person name="Holland P.W.H."/>
            <person name="King N."/>
            <person name="Lang F.B.F."/>
            <person name="Roger A.J."/>
            <person name="Ruiz-Trillo I."/>
            <person name="Brown M."/>
            <person name="Walker B."/>
            <person name="Young S."/>
            <person name="Zeng Q."/>
            <person name="Gargeya S."/>
            <person name="Fitzgerald M."/>
            <person name="Haas B."/>
            <person name="Abouelleil A."/>
            <person name="Allen A.W."/>
            <person name="Alvarado L."/>
            <person name="Arachchi H.M."/>
            <person name="Berlin A.M."/>
            <person name="Chapman S.B."/>
            <person name="Gainer-Dewar J."/>
            <person name="Goldberg J."/>
            <person name="Griggs A."/>
            <person name="Gujja S."/>
            <person name="Hansen M."/>
            <person name="Howarth C."/>
            <person name="Imamovic A."/>
            <person name="Ireland A."/>
            <person name="Larimer J."/>
            <person name="McCowan C."/>
            <person name="Murphy C."/>
            <person name="Pearson M."/>
            <person name="Poon T.W."/>
            <person name="Priest M."/>
            <person name="Roberts A."/>
            <person name="Saif S."/>
            <person name="Shea T."/>
            <person name="Sisk P."/>
            <person name="Sykes S."/>
            <person name="Wortman J."/>
            <person name="Nusbaum C."/>
            <person name="Birren B."/>
        </authorList>
    </citation>
    <scope>NUCLEOTIDE SEQUENCE [LARGE SCALE GENOMIC DNA]</scope>
    <source>
        <strain evidence="3">ATCC 38817</strain>
    </source>
</reference>
<dbReference type="GO" id="GO:0005886">
    <property type="term" value="C:plasma membrane"/>
    <property type="evidence" value="ECO:0007669"/>
    <property type="project" value="TreeGrafter"/>
</dbReference>
<dbReference type="GO" id="GO:0051666">
    <property type="term" value="P:actin cortical patch localization"/>
    <property type="evidence" value="ECO:0007669"/>
    <property type="project" value="TreeGrafter"/>
</dbReference>
<evidence type="ECO:0000259" key="2">
    <source>
        <dbReference type="Pfam" id="PF07792"/>
    </source>
</evidence>
<organism evidence="3">
    <name type="scientific">Fonticula alba</name>
    <name type="common">Slime mold</name>
    <dbReference type="NCBI Taxonomy" id="691883"/>
    <lineage>
        <taxon>Eukaryota</taxon>
        <taxon>Rotosphaerida</taxon>
        <taxon>Fonticulaceae</taxon>
        <taxon>Fonticula</taxon>
    </lineage>
</organism>
<feature type="region of interest" description="Disordered" evidence="1">
    <location>
        <begin position="862"/>
        <end position="886"/>
    </location>
</feature>
<dbReference type="RefSeq" id="XP_009493154.1">
    <property type="nucleotide sequence ID" value="XM_009494879.1"/>
</dbReference>
<dbReference type="Proteomes" id="UP000030693">
    <property type="component" value="Unassembled WGS sequence"/>
</dbReference>
<dbReference type="AlphaFoldDB" id="A0A058ZHP3"/>
<dbReference type="GeneID" id="20525712"/>
<name>A0A058ZHP3_FONAL</name>
<sequence>MSCLSIQPDPLFKPLISYVLLAEFDIDKGSVLSSQYPSETGVDVQLLAELMLPDGAHNREQDWTTFGLNLPHIVRAEQAREAAKTSSSGSDANGTTGKSLAEQASDRLTQAAERLAHAREVVLQFLKERDLLPPPPEPAPPAVGYVARIDCVVYQYTESSQDWEPLHNDRIPVRLSNTKIQIGPPIDIDSFPAIDIPAGSAIQFQQMEPLYDVIITDSAAYGMRFVSEGDEVAFLSALSAFSSGNPMPPPGLYADPHMNPPPPAPSSLYESLTIGGVITSLSPLTIDRAALPENVADEMAPSLADLGDAESALRSAEAAIAAEAASRAAVASSSGPSELDLDSSAPFLHAFNIVRTKQVPGARRGARTKALAVCTRHPFGHVWRPLLLLALEKFFDTNDTSVLKDVYDAVNAIDLEALGAPRLTPLHRRLLRAVSDATAIAAVLGFGAGRKPATSGENSGELASPAAPISAAATTYSMQADPTYFLTQVRFSGIDLPIRIPLTTMPDEVGDFSLIELIQKFGHSTVGKGENGIMAIFNALLRQQRILFVGYQRPASEVSNLALAACAMLAPTLRGFARRAFPYSNLTNLDGMLLVPGYIAGVSNPIFEDMEKRWDLLCNVNTGQVRYATHLLTAAQAGPSASASGSLDHAYGSMASGDGQPGGSLSAPISPAPVAGSADAVGGGAEPHVPLDNAFIKEVLLAVQSHQSEAQIRAKFDAYTSALISQAFDEGEFRDNSEAKRTLAANRRRLDAWKANSESYRFYVEDRETWAKTRPIRELNVERLIRKLRIRAVIPEAELVTTLESLVRSIDTDDKLLELLSYLPEYDGGLFPLGVSLYHPSESVRRATVQLFARIDQLHPASRLRESESPDLARQGPAGGAGGAGGAAPTSTGFIAGMNHFLWLAYERNRNLLL</sequence>
<feature type="domain" description="Arf3-interacting protein 1 N-terminal" evidence="2">
    <location>
        <begin position="18"/>
        <end position="107"/>
    </location>
</feature>
<evidence type="ECO:0000256" key="1">
    <source>
        <dbReference type="SAM" id="MobiDB-lite"/>
    </source>
</evidence>
<feature type="compositionally biased region" description="Gly residues" evidence="1">
    <location>
        <begin position="877"/>
        <end position="886"/>
    </location>
</feature>
<feature type="region of interest" description="Disordered" evidence="1">
    <location>
        <begin position="79"/>
        <end position="101"/>
    </location>
</feature>
<feature type="region of interest" description="Disordered" evidence="1">
    <location>
        <begin position="652"/>
        <end position="671"/>
    </location>
</feature>